<accession>A0A1I7D1Z7</accession>
<evidence type="ECO:0000313" key="3">
    <source>
        <dbReference type="EMBL" id="SFU05631.1"/>
    </source>
</evidence>
<dbReference type="Pfam" id="PF01796">
    <property type="entry name" value="OB_ChsH2_C"/>
    <property type="match status" value="1"/>
</dbReference>
<dbReference type="SUPFAM" id="SSF50249">
    <property type="entry name" value="Nucleic acid-binding proteins"/>
    <property type="match status" value="1"/>
</dbReference>
<dbReference type="PANTHER" id="PTHR34075:SF5">
    <property type="entry name" value="BLR3430 PROTEIN"/>
    <property type="match status" value="1"/>
</dbReference>
<dbReference type="Gene3D" id="6.10.30.10">
    <property type="match status" value="1"/>
</dbReference>
<dbReference type="InterPro" id="IPR002878">
    <property type="entry name" value="ChsH2_C"/>
</dbReference>
<dbReference type="AlphaFoldDB" id="A0A1I7D1Z7"/>
<gene>
    <name evidence="3" type="ORF">SAMN05660657_05175</name>
</gene>
<dbReference type="InterPro" id="IPR012340">
    <property type="entry name" value="NA-bd_OB-fold"/>
</dbReference>
<feature type="domain" description="ChsH2 C-terminal OB-fold" evidence="1">
    <location>
        <begin position="48"/>
        <end position="107"/>
    </location>
</feature>
<dbReference type="Proteomes" id="UP000199546">
    <property type="component" value="Unassembled WGS sequence"/>
</dbReference>
<evidence type="ECO:0000313" key="4">
    <source>
        <dbReference type="Proteomes" id="UP000199546"/>
    </source>
</evidence>
<keyword evidence="4" id="KW-1185">Reference proteome</keyword>
<feature type="domain" description="ChsH2 rubredoxin-like zinc ribbon" evidence="2">
    <location>
        <begin position="11"/>
        <end position="46"/>
    </location>
</feature>
<dbReference type="EMBL" id="FPBA01000031">
    <property type="protein sequence ID" value="SFU05631.1"/>
    <property type="molecule type" value="Genomic_DNA"/>
</dbReference>
<name>A0A1I7D1Z7_9ACTN</name>
<dbReference type="RefSeq" id="WP_093584191.1">
    <property type="nucleotide sequence ID" value="NZ_FPBA01000031.1"/>
</dbReference>
<sequence length="133" mass="14884">MTQIEDLQGYRDGLARGELCCQLCEACGERQWPPRPACVHCRSFDLRWVVLPDSAALFTWTVVARTRLAGFEEKVPYAVGVLEYPEHELRLVGRLDTDPDRLEVGERFSWTVEPSVDGSPQPVWRPVAAGGAA</sequence>
<proteinExistence type="predicted"/>
<evidence type="ECO:0000259" key="1">
    <source>
        <dbReference type="Pfam" id="PF01796"/>
    </source>
</evidence>
<protein>
    <recommendedName>
        <fullName evidence="5">DUF35 domain-containing protein</fullName>
    </recommendedName>
</protein>
<dbReference type="STRING" id="1296565.SAMN05660657_05175"/>
<dbReference type="PANTHER" id="PTHR34075">
    <property type="entry name" value="BLR3430 PROTEIN"/>
    <property type="match status" value="1"/>
</dbReference>
<organism evidence="3 4">
    <name type="scientific">Geodermatophilus amargosae</name>
    <dbReference type="NCBI Taxonomy" id="1296565"/>
    <lineage>
        <taxon>Bacteria</taxon>
        <taxon>Bacillati</taxon>
        <taxon>Actinomycetota</taxon>
        <taxon>Actinomycetes</taxon>
        <taxon>Geodermatophilales</taxon>
        <taxon>Geodermatophilaceae</taxon>
        <taxon>Geodermatophilus</taxon>
    </lineage>
</organism>
<dbReference type="InterPro" id="IPR022002">
    <property type="entry name" value="ChsH2_Znr"/>
</dbReference>
<dbReference type="InterPro" id="IPR052513">
    <property type="entry name" value="Thioester_dehydratase-like"/>
</dbReference>
<dbReference type="Pfam" id="PF12172">
    <property type="entry name" value="zf-ChsH2"/>
    <property type="match status" value="1"/>
</dbReference>
<evidence type="ECO:0000259" key="2">
    <source>
        <dbReference type="Pfam" id="PF12172"/>
    </source>
</evidence>
<evidence type="ECO:0008006" key="5">
    <source>
        <dbReference type="Google" id="ProtNLM"/>
    </source>
</evidence>
<dbReference type="OrthoDB" id="7470921at2"/>
<reference evidence="4" key="1">
    <citation type="submission" date="2016-10" db="EMBL/GenBank/DDBJ databases">
        <authorList>
            <person name="Varghese N."/>
            <person name="Submissions S."/>
        </authorList>
    </citation>
    <scope>NUCLEOTIDE SEQUENCE [LARGE SCALE GENOMIC DNA]</scope>
    <source>
        <strain evidence="4">DSM 46136</strain>
    </source>
</reference>